<accession>A0A3M7PVD3</accession>
<evidence type="ECO:0000313" key="3">
    <source>
        <dbReference type="Proteomes" id="UP000276133"/>
    </source>
</evidence>
<feature type="compositionally biased region" description="Pro residues" evidence="1">
    <location>
        <begin position="274"/>
        <end position="283"/>
    </location>
</feature>
<gene>
    <name evidence="2" type="ORF">BpHYR1_022956</name>
</gene>
<reference evidence="2 3" key="1">
    <citation type="journal article" date="2018" name="Sci. Rep.">
        <title>Genomic signatures of local adaptation to the degree of environmental predictability in rotifers.</title>
        <authorList>
            <person name="Franch-Gras L."/>
            <person name="Hahn C."/>
            <person name="Garcia-Roger E.M."/>
            <person name="Carmona M.J."/>
            <person name="Serra M."/>
            <person name="Gomez A."/>
        </authorList>
    </citation>
    <scope>NUCLEOTIDE SEQUENCE [LARGE SCALE GENOMIC DNA]</scope>
    <source>
        <strain evidence="2">HYR1</strain>
    </source>
</reference>
<evidence type="ECO:0000256" key="1">
    <source>
        <dbReference type="SAM" id="MobiDB-lite"/>
    </source>
</evidence>
<keyword evidence="3" id="KW-1185">Reference proteome</keyword>
<name>A0A3M7PVD3_BRAPC</name>
<proteinExistence type="predicted"/>
<feature type="region of interest" description="Disordered" evidence="1">
    <location>
        <begin position="48"/>
        <end position="68"/>
    </location>
</feature>
<dbReference type="EMBL" id="REGN01008714">
    <property type="protein sequence ID" value="RNA02914.1"/>
    <property type="molecule type" value="Genomic_DNA"/>
</dbReference>
<dbReference type="AlphaFoldDB" id="A0A3M7PVD3"/>
<dbReference type="Proteomes" id="UP000276133">
    <property type="component" value="Unassembled WGS sequence"/>
</dbReference>
<feature type="region of interest" description="Disordered" evidence="1">
    <location>
        <begin position="148"/>
        <end position="167"/>
    </location>
</feature>
<protein>
    <submittedName>
        <fullName evidence="2">Uncharacterized protein</fullName>
    </submittedName>
</protein>
<comment type="caution">
    <text evidence="2">The sequence shown here is derived from an EMBL/GenBank/DDBJ whole genome shotgun (WGS) entry which is preliminary data.</text>
</comment>
<feature type="compositionally biased region" description="Low complexity" evidence="1">
    <location>
        <begin position="287"/>
        <end position="307"/>
    </location>
</feature>
<feature type="compositionally biased region" description="Polar residues" evidence="1">
    <location>
        <begin position="59"/>
        <end position="68"/>
    </location>
</feature>
<dbReference type="STRING" id="10195.A0A3M7PVD3"/>
<sequence>MEQETGIIFKLTQSNLTKHKNLKYTDETLTVNVTLCVVSLTGVGEKQNLKSPQKYDSAEPSNLPTGSNPQFRLDVDPKQNLIQAQILKQQQIIYQQQLNGNFNESLPPPPQHMLRPDSHKNNYEIYAESNQMNNGNRNSKLMVQQVRLSQSERPGLPPPPIPDNGLSDLQQIQQQMMRKFDQVISHNHDPNELNSEFSSDLPPPPSPPNFTESSNFSLSLNQRITNLTISQKKLDTPDSVIDMPLPPPPIELQDTIELPPPISPLSSHKNNHQPLPPPPPLPPLVESDTTSSTSSLSAANTSTTGNTPKPPIDKPSTTPSFLDDINKKRFVLKPTKIDEDKKNGRNDSSREAIQCLVNNSDVAAIIDFVRKFRPHVRDSSDDEENSDWDE</sequence>
<evidence type="ECO:0000313" key="2">
    <source>
        <dbReference type="EMBL" id="RNA02914.1"/>
    </source>
</evidence>
<feature type="region of interest" description="Disordered" evidence="1">
    <location>
        <begin position="235"/>
        <end position="327"/>
    </location>
</feature>
<organism evidence="2 3">
    <name type="scientific">Brachionus plicatilis</name>
    <name type="common">Marine rotifer</name>
    <name type="synonym">Brachionus muelleri</name>
    <dbReference type="NCBI Taxonomy" id="10195"/>
    <lineage>
        <taxon>Eukaryota</taxon>
        <taxon>Metazoa</taxon>
        <taxon>Spiralia</taxon>
        <taxon>Gnathifera</taxon>
        <taxon>Rotifera</taxon>
        <taxon>Eurotatoria</taxon>
        <taxon>Monogononta</taxon>
        <taxon>Pseudotrocha</taxon>
        <taxon>Ploima</taxon>
        <taxon>Brachionidae</taxon>
        <taxon>Brachionus</taxon>
    </lineage>
</organism>
<feature type="region of interest" description="Disordered" evidence="1">
    <location>
        <begin position="186"/>
        <end position="215"/>
    </location>
</feature>